<name>A0A5J6MUG8_9PROT</name>
<proteinExistence type="predicted"/>
<gene>
    <name evidence="3" type="ORF">FRZ61_07230</name>
</gene>
<dbReference type="EMBL" id="CP042582">
    <property type="protein sequence ID" value="QEX20804.1"/>
    <property type="molecule type" value="Genomic_DNA"/>
</dbReference>
<feature type="compositionally biased region" description="Basic and acidic residues" evidence="1">
    <location>
        <begin position="49"/>
        <end position="62"/>
    </location>
</feature>
<feature type="compositionally biased region" description="Basic residues" evidence="1">
    <location>
        <begin position="39"/>
        <end position="48"/>
    </location>
</feature>
<evidence type="ECO:0000259" key="2">
    <source>
        <dbReference type="SMART" id="SM00954"/>
    </source>
</evidence>
<dbReference type="PANTHER" id="PTHR41773:SF1">
    <property type="entry name" value="RELA_SPOT DOMAIN-CONTAINING PROTEIN"/>
    <property type="match status" value="1"/>
</dbReference>
<evidence type="ECO:0000256" key="1">
    <source>
        <dbReference type="SAM" id="MobiDB-lite"/>
    </source>
</evidence>
<feature type="region of interest" description="Disordered" evidence="1">
    <location>
        <begin position="35"/>
        <end position="62"/>
    </location>
</feature>
<dbReference type="InterPro" id="IPR043519">
    <property type="entry name" value="NT_sf"/>
</dbReference>
<dbReference type="CDD" id="cd05399">
    <property type="entry name" value="NT_Rel-Spo_like"/>
    <property type="match status" value="1"/>
</dbReference>
<dbReference type="OrthoDB" id="9801824at2"/>
<dbReference type="Proteomes" id="UP000325797">
    <property type="component" value="Chromosome"/>
</dbReference>
<evidence type="ECO:0000313" key="3">
    <source>
        <dbReference type="EMBL" id="QEX20804.1"/>
    </source>
</evidence>
<evidence type="ECO:0000313" key="4">
    <source>
        <dbReference type="Proteomes" id="UP000325797"/>
    </source>
</evidence>
<reference evidence="3 4" key="1">
    <citation type="submission" date="2019-08" db="EMBL/GenBank/DDBJ databases">
        <title>Hyperibacter terrae gen. nov., sp. nov. and Hyperibacter viscosus sp. nov., two new members in the family Rhodospirillaceae isolated from the rhizosphere of Hypericum perforatum.</title>
        <authorList>
            <person name="Noviana Z."/>
        </authorList>
    </citation>
    <scope>NUCLEOTIDE SEQUENCE [LARGE SCALE GENOMIC DNA]</scope>
    <source>
        <strain evidence="3 4">R5959</strain>
    </source>
</reference>
<organism evidence="3 4">
    <name type="scientific">Hypericibacter adhaerens</name>
    <dbReference type="NCBI Taxonomy" id="2602016"/>
    <lineage>
        <taxon>Bacteria</taxon>
        <taxon>Pseudomonadati</taxon>
        <taxon>Pseudomonadota</taxon>
        <taxon>Alphaproteobacteria</taxon>
        <taxon>Rhodospirillales</taxon>
        <taxon>Dongiaceae</taxon>
        <taxon>Hypericibacter</taxon>
    </lineage>
</organism>
<dbReference type="PANTHER" id="PTHR41773">
    <property type="entry name" value="GTP PYROPHOSPHATASE-RELATED"/>
    <property type="match status" value="1"/>
</dbReference>
<dbReference type="KEGG" id="hadh:FRZ61_07230"/>
<accession>A0A5J6MUG8</accession>
<dbReference type="RefSeq" id="WP_151115020.1">
    <property type="nucleotide sequence ID" value="NZ_CP042582.1"/>
</dbReference>
<keyword evidence="4" id="KW-1185">Reference proteome</keyword>
<protein>
    <recommendedName>
        <fullName evidence="2">RelA/SpoT domain-containing protein</fullName>
    </recommendedName>
</protein>
<dbReference type="Pfam" id="PF04607">
    <property type="entry name" value="RelA_SpoT"/>
    <property type="match status" value="1"/>
</dbReference>
<dbReference type="GO" id="GO:0015969">
    <property type="term" value="P:guanosine tetraphosphate metabolic process"/>
    <property type="evidence" value="ECO:0007669"/>
    <property type="project" value="InterPro"/>
</dbReference>
<sequence>MKFEEYEREQFFKYEEFAQVVGMILSNAIDASGLPKPQSIRHRAKSPKSLKERLEEADKLDSPHIEEHRRDLAGVRIIFYTNSDVEKFLNARLIFENFDVEKGTVRIHHPTKENQERRYRGIHYTINLKNNRTKLAEYSRYAGMRCEIQVQTILNHAWSETSHDIAYKNKLPKGFGRDAMEAIRNRLNRIMDQYLMPAGYEFQRVQHDYERLLQGKKLFDRDLLTAITVASDNNLRHEILISLRDEVIPNYDDVSAIYDDLMASLVSAVKGAKESKPKPIETPFGQLEGKTAADVTSAAVDIIDALRYIDVSKTFDVLCKLFDHAPSEEASQRIIKAAERLAGYDQPVWEKVGPAVQVLLVDAAARVRADQNPTTAPLLIATYRALLSLEIEGTIWRADSVTLTRASMPVLPDVLVIRGKAIASLFDLFTKATSDEEKRTILSALRGSTRLPHEHSNQLLRQCILDAIRIVEFLATHASSLSYEIREWMEEGYLFDYHRARQIADDIQDKFGCASDARQLMASIIQLRDCINQDQLYVRYKTLVGFRTVLPEHWSDEDWPYDEVEKFRLNEAQRFVDEINTGNESEWLGFIERCATTQSNDAATFPIFSQFLTMLAKQKPEIAHNYLTRATDDLLRFLPAFLSGLFESKAKELYLNCLDYYLHEGTHLPSLIRHYRISKPGRPEFITAVLKRAIATADEATVTHCLLFALEGTSGDGVPSSNEFFVPAISFLTGLKSTHWVRQAWMAHKETPFFNKIDIAEARLLLANLIEAPAIDYRAEEILCRIAEKWLPMVWGFFSERIAHPAERTIDGRYDAIPYQFHKLHKELAKEPALAIETTRTMYAVDSEAFRFRGGRLFHITYPEFSAEISRRLCELITNGSKADAEYAIGIMMNYHGEAAIHDVLKCIVAKYPNDEEVLAGVRISIDSTGTTVGEYGRVEAMRQKKAAIASWLSDPNPDIRAFAERHTLDLGTEIADEQRRAEQRQALRRLEYDKDDDGNED</sequence>
<dbReference type="AlphaFoldDB" id="A0A5J6MUG8"/>
<feature type="domain" description="RelA/SpoT" evidence="2">
    <location>
        <begin position="42"/>
        <end position="173"/>
    </location>
</feature>
<dbReference type="InterPro" id="IPR007685">
    <property type="entry name" value="RelA_SpoT"/>
</dbReference>
<dbReference type="Gene3D" id="3.30.460.10">
    <property type="entry name" value="Beta Polymerase, domain 2"/>
    <property type="match status" value="1"/>
</dbReference>
<dbReference type="SMART" id="SM00954">
    <property type="entry name" value="RelA_SpoT"/>
    <property type="match status" value="1"/>
</dbReference>
<dbReference type="SUPFAM" id="SSF81301">
    <property type="entry name" value="Nucleotidyltransferase"/>
    <property type="match status" value="1"/>
</dbReference>